<dbReference type="EMBL" id="MU001998">
    <property type="protein sequence ID" value="KAF2791860.1"/>
    <property type="molecule type" value="Genomic_DNA"/>
</dbReference>
<organism evidence="4 5">
    <name type="scientific">Melanomma pulvis-pyrius CBS 109.77</name>
    <dbReference type="NCBI Taxonomy" id="1314802"/>
    <lineage>
        <taxon>Eukaryota</taxon>
        <taxon>Fungi</taxon>
        <taxon>Dikarya</taxon>
        <taxon>Ascomycota</taxon>
        <taxon>Pezizomycotina</taxon>
        <taxon>Dothideomycetes</taxon>
        <taxon>Pleosporomycetidae</taxon>
        <taxon>Pleosporales</taxon>
        <taxon>Melanommataceae</taxon>
        <taxon>Melanomma</taxon>
    </lineage>
</organism>
<accession>A0A6A6X5S5</accession>
<feature type="compositionally biased region" description="Polar residues" evidence="2">
    <location>
        <begin position="18"/>
        <end position="28"/>
    </location>
</feature>
<dbReference type="CDD" id="cd19481">
    <property type="entry name" value="RecA-like_protease"/>
    <property type="match status" value="1"/>
</dbReference>
<dbReference type="OrthoDB" id="10042665at2759"/>
<evidence type="ECO:0000313" key="4">
    <source>
        <dbReference type="EMBL" id="KAF2791860.1"/>
    </source>
</evidence>
<feature type="coiled-coil region" evidence="1">
    <location>
        <begin position="128"/>
        <end position="155"/>
    </location>
</feature>
<feature type="compositionally biased region" description="Basic residues" evidence="2">
    <location>
        <begin position="1040"/>
        <end position="1049"/>
    </location>
</feature>
<dbReference type="PANTHER" id="PTHR46411">
    <property type="entry name" value="FAMILY ATPASE, PUTATIVE-RELATED"/>
    <property type="match status" value="1"/>
</dbReference>
<feature type="compositionally biased region" description="Basic and acidic residues" evidence="2">
    <location>
        <begin position="53"/>
        <end position="84"/>
    </location>
</feature>
<feature type="domain" description="AAA+ ATPase" evidence="3">
    <location>
        <begin position="723"/>
        <end position="850"/>
    </location>
</feature>
<feature type="region of interest" description="Disordered" evidence="2">
    <location>
        <begin position="1"/>
        <end position="30"/>
    </location>
</feature>
<dbReference type="InterPro" id="IPR003593">
    <property type="entry name" value="AAA+_ATPase"/>
</dbReference>
<dbReference type="AlphaFoldDB" id="A0A6A6X5S5"/>
<dbReference type="PANTHER" id="PTHR46411:SF3">
    <property type="entry name" value="AAA+ ATPASE DOMAIN-CONTAINING PROTEIN"/>
    <property type="match status" value="1"/>
</dbReference>
<dbReference type="InterPro" id="IPR027417">
    <property type="entry name" value="P-loop_NTPase"/>
</dbReference>
<dbReference type="Pfam" id="PF23232">
    <property type="entry name" value="AAA_lid_13"/>
    <property type="match status" value="1"/>
</dbReference>
<dbReference type="Proteomes" id="UP000799757">
    <property type="component" value="Unassembled WGS sequence"/>
</dbReference>
<keyword evidence="1" id="KW-0175">Coiled coil</keyword>
<dbReference type="GO" id="GO:0016887">
    <property type="term" value="F:ATP hydrolysis activity"/>
    <property type="evidence" value="ECO:0007669"/>
    <property type="project" value="InterPro"/>
</dbReference>
<protein>
    <recommendedName>
        <fullName evidence="3">AAA+ ATPase domain-containing protein</fullName>
    </recommendedName>
</protein>
<dbReference type="Pfam" id="PF00004">
    <property type="entry name" value="AAA"/>
    <property type="match status" value="1"/>
</dbReference>
<feature type="compositionally biased region" description="Basic residues" evidence="2">
    <location>
        <begin position="997"/>
        <end position="1006"/>
    </location>
</feature>
<evidence type="ECO:0000256" key="1">
    <source>
        <dbReference type="SAM" id="Coils"/>
    </source>
</evidence>
<evidence type="ECO:0000256" key="2">
    <source>
        <dbReference type="SAM" id="MobiDB-lite"/>
    </source>
</evidence>
<evidence type="ECO:0000259" key="3">
    <source>
        <dbReference type="SMART" id="SM00382"/>
    </source>
</evidence>
<keyword evidence="5" id="KW-1185">Reference proteome</keyword>
<dbReference type="InterPro" id="IPR054289">
    <property type="entry name" value="DUF7025"/>
</dbReference>
<proteinExistence type="predicted"/>
<feature type="region of interest" description="Disordered" evidence="2">
    <location>
        <begin position="43"/>
        <end position="84"/>
    </location>
</feature>
<feature type="region of interest" description="Disordered" evidence="2">
    <location>
        <begin position="333"/>
        <end position="367"/>
    </location>
</feature>
<feature type="compositionally biased region" description="Basic and acidic residues" evidence="2">
    <location>
        <begin position="1017"/>
        <end position="1039"/>
    </location>
</feature>
<name>A0A6A6X5S5_9PLEO</name>
<feature type="region of interest" description="Disordered" evidence="2">
    <location>
        <begin position="989"/>
        <end position="1067"/>
    </location>
</feature>
<dbReference type="InterPro" id="IPR056599">
    <property type="entry name" value="AAA_lid_fung"/>
</dbReference>
<dbReference type="Gene3D" id="3.40.50.300">
    <property type="entry name" value="P-loop containing nucleotide triphosphate hydrolases"/>
    <property type="match status" value="1"/>
</dbReference>
<dbReference type="SUPFAM" id="SSF52540">
    <property type="entry name" value="P-loop containing nucleoside triphosphate hydrolases"/>
    <property type="match status" value="1"/>
</dbReference>
<evidence type="ECO:0000313" key="5">
    <source>
        <dbReference type="Proteomes" id="UP000799757"/>
    </source>
</evidence>
<feature type="compositionally biased region" description="Basic and acidic residues" evidence="2">
    <location>
        <begin position="342"/>
        <end position="364"/>
    </location>
</feature>
<dbReference type="Pfam" id="PF22942">
    <property type="entry name" value="DUF7025"/>
    <property type="match status" value="1"/>
</dbReference>
<gene>
    <name evidence="4" type="ORF">K505DRAFT_326562</name>
</gene>
<reference evidence="4" key="1">
    <citation type="journal article" date="2020" name="Stud. Mycol.">
        <title>101 Dothideomycetes genomes: a test case for predicting lifestyles and emergence of pathogens.</title>
        <authorList>
            <person name="Haridas S."/>
            <person name="Albert R."/>
            <person name="Binder M."/>
            <person name="Bloem J."/>
            <person name="Labutti K."/>
            <person name="Salamov A."/>
            <person name="Andreopoulos B."/>
            <person name="Baker S."/>
            <person name="Barry K."/>
            <person name="Bills G."/>
            <person name="Bluhm B."/>
            <person name="Cannon C."/>
            <person name="Castanera R."/>
            <person name="Culley D."/>
            <person name="Daum C."/>
            <person name="Ezra D."/>
            <person name="Gonzalez J."/>
            <person name="Henrissat B."/>
            <person name="Kuo A."/>
            <person name="Liang C."/>
            <person name="Lipzen A."/>
            <person name="Lutzoni F."/>
            <person name="Magnuson J."/>
            <person name="Mondo S."/>
            <person name="Nolan M."/>
            <person name="Ohm R."/>
            <person name="Pangilinan J."/>
            <person name="Park H.-J."/>
            <person name="Ramirez L."/>
            <person name="Alfaro M."/>
            <person name="Sun H."/>
            <person name="Tritt A."/>
            <person name="Yoshinaga Y."/>
            <person name="Zwiers L.-H."/>
            <person name="Turgeon B."/>
            <person name="Goodwin S."/>
            <person name="Spatafora J."/>
            <person name="Crous P."/>
            <person name="Grigoriev I."/>
        </authorList>
    </citation>
    <scope>NUCLEOTIDE SEQUENCE</scope>
    <source>
        <strain evidence="4">CBS 109.77</strain>
    </source>
</reference>
<dbReference type="GO" id="GO:0005524">
    <property type="term" value="F:ATP binding"/>
    <property type="evidence" value="ECO:0007669"/>
    <property type="project" value="InterPro"/>
</dbReference>
<dbReference type="InterPro" id="IPR003959">
    <property type="entry name" value="ATPase_AAA_core"/>
</dbReference>
<sequence>MSVDTMEITPVPNGLSKLDSNVDQQMSGDKQLLLDQLDHEHDATRVEEEEEVAAARDVVKNEKSERPEDKTSSSKQNNEIKEKDEKFLKELEDLDNEEESALRWQSIGSYYYNQGPLEVRVQNAPKRLLQYKAYAELLEDRLQDLEEKVRGILNLPKPDTSNTKSAKPPVSLLEITEMGWAKFGVRNEVEIKGVWKHRPEVDTRPKSVIEVLTEEPRYTFGSRMTVRSNLAQNGSENSADTVSSEEKEVVQSVASVRDGKSSMPHRIRIRSPLLLKLINEVTGLNTVVGPHKHILLLFRPFKLLVAYAEDLRKKLQQLDTALPVQNGESKLLVVKSPNPSEIDPKKETENEPKKETEIGPKKETETDEAKEELRLLCTLLERYLQPNIQMRSHLDSSLKTVAFNELWYIFKPGDEIRTPGKSQIQLYRILRVTGGREVLAKWKEPPANSASLKLKQNGYSQGSFIIECFYIHFDGNQFGPVNVTFQIRKFEGKRDITSLPVIPFNCDPRKVEARNRLLERGNKFAQLSRPDNPAHRKYKGLSLGERQEQVESEVIIDFQLAFIETPKNKPEIGLDGLVDDDEREIDVVDLSCTACGLHGCCGNDIIHGDYEVDEKDRGTFQSNHKSIFDTTDQYDQLSDDQKVLLPYKVYGFTLRSRRWDIFDIDLLNEVDYEGASGWSNLVIDNSIKETVLALVQNHERPQGTQDRFDGALTSVDLVQGKGKGLIILLHGEPGVGKTSTAECVADHTHRPLFPITCGDIGETAQMVESNLEKNFQLAHKWGCVLLLDEADIFLSKRTTADVARNAIVSVFLRSLEYYSGILFLTTNRVGIIDRAFKSRIHLTLYYPKLDKSRTTQIWENNMARLEKEFESEGKVAGKDFIFDKKNVIKFARKHYDELEKKDLLVWNGRQIRNAFQTAVAIATYEAKSASPPQVALGVSQFKKVAKTARKFDEYLQELSKGKNDADLAQDAGLRVDDWQGYNTEFKLVRSRTEPIRRTNHRSKHRKDSPQTASDSESDSKSESGSETDSKSGSDSEADHKAKKGKSQKRNRSDPGNSSGEGKRKKRK</sequence>
<dbReference type="SMART" id="SM00382">
    <property type="entry name" value="AAA"/>
    <property type="match status" value="1"/>
</dbReference>